<dbReference type="AlphaFoldDB" id="A0A060QHI0"/>
<proteinExistence type="predicted"/>
<organism evidence="5 6">
    <name type="scientific">Asaia bogorensis</name>
    <dbReference type="NCBI Taxonomy" id="91915"/>
    <lineage>
        <taxon>Bacteria</taxon>
        <taxon>Pseudomonadati</taxon>
        <taxon>Pseudomonadota</taxon>
        <taxon>Alphaproteobacteria</taxon>
        <taxon>Acetobacterales</taxon>
        <taxon>Acetobacteraceae</taxon>
        <taxon>Asaia</taxon>
    </lineage>
</organism>
<dbReference type="SUPFAM" id="SSF50494">
    <property type="entry name" value="Trypsin-like serine proteases"/>
    <property type="match status" value="1"/>
</dbReference>
<gene>
    <name evidence="5" type="ORF">ASAP_2574</name>
</gene>
<dbReference type="PROSITE" id="PS50106">
    <property type="entry name" value="PDZ"/>
    <property type="match status" value="1"/>
</dbReference>
<dbReference type="Proteomes" id="UP000027583">
    <property type="component" value="Unassembled WGS sequence"/>
</dbReference>
<sequence length="461" mass="47766">MAPQHSHSVVLPKARENDNPASRSGSVGPAPSGDGALSRVKMQERWNHFISALSCCHDPEYCPACGLLMRKALLLLVLAGFGIDRAYALPAFLEKFLPHPPPQPSHPAIPAVPPASAVKIPAQAAVPDGTPALPPVLVQSGPLSFAPLVQRVIPAVVNIAITQISSEGGGKVPAQIKGTPLEKRYREKMQRHQEEILGAGSGFIIDPSGIIVTNDHVVGDADNVTVSLSNGQELPAKLVGVDALTDIAVIKVESPKPLPYVTWGDSHKVNVGDWILVAGNPFGFGSSVSAGIVSARGRDLGAGSLDDFLQLDAPINPGNSGGPAFNMRGQVVAVNAAMVSPAGGSVGIGFGIPSEIVAPIVEEIRRTGHVDHGWLGVTLDDGDGSVVLVDVDRNGPAQKGGLMKGDKITAINNAPVENGRALLRIVAAGKPGNAVTFTVIRKGKTVTVTLPIGKRPADADE</sequence>
<dbReference type="Pfam" id="PF13180">
    <property type="entry name" value="PDZ_2"/>
    <property type="match status" value="1"/>
</dbReference>
<dbReference type="PANTHER" id="PTHR43343">
    <property type="entry name" value="PEPTIDASE S12"/>
    <property type="match status" value="1"/>
</dbReference>
<keyword evidence="1 5" id="KW-0645">Protease</keyword>
<dbReference type="SUPFAM" id="SSF50156">
    <property type="entry name" value="PDZ domain-like"/>
    <property type="match status" value="1"/>
</dbReference>
<dbReference type="InterPro" id="IPR001940">
    <property type="entry name" value="Peptidase_S1C"/>
</dbReference>
<evidence type="ECO:0000256" key="3">
    <source>
        <dbReference type="SAM" id="MobiDB-lite"/>
    </source>
</evidence>
<dbReference type="InterPro" id="IPR036034">
    <property type="entry name" value="PDZ_sf"/>
</dbReference>
<evidence type="ECO:0000313" key="5">
    <source>
        <dbReference type="EMBL" id="CDG40619.1"/>
    </source>
</evidence>
<dbReference type="PRINTS" id="PR00834">
    <property type="entry name" value="PROTEASES2C"/>
</dbReference>
<evidence type="ECO:0000256" key="1">
    <source>
        <dbReference type="ARBA" id="ARBA00022670"/>
    </source>
</evidence>
<dbReference type="Pfam" id="PF13365">
    <property type="entry name" value="Trypsin_2"/>
    <property type="match status" value="1"/>
</dbReference>
<keyword evidence="2" id="KW-0378">Hydrolase</keyword>
<dbReference type="PANTHER" id="PTHR43343:SF3">
    <property type="entry name" value="PROTEASE DO-LIKE 8, CHLOROPLASTIC"/>
    <property type="match status" value="1"/>
</dbReference>
<feature type="domain" description="PDZ" evidence="4">
    <location>
        <begin position="360"/>
        <end position="443"/>
    </location>
</feature>
<dbReference type="Gene3D" id="2.30.42.10">
    <property type="match status" value="1"/>
</dbReference>
<accession>A0A060QHI0</accession>
<evidence type="ECO:0000259" key="4">
    <source>
        <dbReference type="PROSITE" id="PS50106"/>
    </source>
</evidence>
<reference evidence="5 6" key="2">
    <citation type="journal article" date="2014" name="PLoS ONE">
        <title>Evolution of mitochondria reconstructed from the energy metabolism of living bacteria.</title>
        <authorList>
            <person name="Degli Esposti M."/>
            <person name="Chouaia B."/>
            <person name="Comandatore F."/>
            <person name="Crotti E."/>
            <person name="Sassera D."/>
            <person name="Lievens P.M."/>
            <person name="Daffonchio D."/>
            <person name="Bandi C."/>
        </authorList>
    </citation>
    <scope>NUCLEOTIDE SEQUENCE [LARGE SCALE GENOMIC DNA]</scope>
    <source>
        <strain evidence="5 6">SF2.1</strain>
    </source>
</reference>
<dbReference type="InterPro" id="IPR051201">
    <property type="entry name" value="Chloro_Bact_Ser_Proteases"/>
</dbReference>
<dbReference type="SMART" id="SM00228">
    <property type="entry name" value="PDZ"/>
    <property type="match status" value="1"/>
</dbReference>
<dbReference type="InterPro" id="IPR001478">
    <property type="entry name" value="PDZ"/>
</dbReference>
<name>A0A060QHI0_9PROT</name>
<dbReference type="InterPro" id="IPR009003">
    <property type="entry name" value="Peptidase_S1_PA"/>
</dbReference>
<dbReference type="GO" id="GO:0004252">
    <property type="term" value="F:serine-type endopeptidase activity"/>
    <property type="evidence" value="ECO:0007669"/>
    <property type="project" value="InterPro"/>
</dbReference>
<reference evidence="5 6" key="1">
    <citation type="journal article" date="2014" name="Genome Biol. Evol.">
        <title>Acetic acid bacteria genomes reveal functional traits for adaptation to life in insect guts.</title>
        <authorList>
            <person name="Chouaia B."/>
            <person name="Gaiarsa S."/>
            <person name="Crotti E."/>
            <person name="Comandatore F."/>
            <person name="Degli Esposti M."/>
            <person name="Ricci I."/>
            <person name="Alma A."/>
            <person name="Favia G."/>
            <person name="Bandi C."/>
            <person name="Daffonchio D."/>
        </authorList>
    </citation>
    <scope>NUCLEOTIDE SEQUENCE [LARGE SCALE GENOMIC DNA]</scope>
    <source>
        <strain evidence="5 6">SF2.1</strain>
    </source>
</reference>
<evidence type="ECO:0000313" key="6">
    <source>
        <dbReference type="Proteomes" id="UP000027583"/>
    </source>
</evidence>
<feature type="region of interest" description="Disordered" evidence="3">
    <location>
        <begin position="1"/>
        <end position="36"/>
    </location>
</feature>
<dbReference type="EMBL" id="CBLX010000021">
    <property type="protein sequence ID" value="CDG40619.1"/>
    <property type="molecule type" value="Genomic_DNA"/>
</dbReference>
<dbReference type="eggNOG" id="COG0265">
    <property type="taxonomic scope" value="Bacteria"/>
</dbReference>
<evidence type="ECO:0000256" key="2">
    <source>
        <dbReference type="ARBA" id="ARBA00022801"/>
    </source>
</evidence>
<comment type="caution">
    <text evidence="5">The sequence shown here is derived from an EMBL/GenBank/DDBJ whole genome shotgun (WGS) entry which is preliminary data.</text>
</comment>
<dbReference type="Gene3D" id="2.40.10.120">
    <property type="match status" value="1"/>
</dbReference>
<protein>
    <submittedName>
        <fullName evidence="5">Serine protease</fullName>
    </submittedName>
</protein>
<dbReference type="GO" id="GO:0006508">
    <property type="term" value="P:proteolysis"/>
    <property type="evidence" value="ECO:0007669"/>
    <property type="project" value="UniProtKB-KW"/>
</dbReference>